<keyword evidence="3" id="KW-1185">Reference proteome</keyword>
<dbReference type="Pfam" id="PF19423">
    <property type="entry name" value="E3_UBR4_N"/>
    <property type="match status" value="1"/>
</dbReference>
<dbReference type="EMBL" id="CAIIXF020000006">
    <property type="protein sequence ID" value="CAH1787171.1"/>
    <property type="molecule type" value="Genomic_DNA"/>
</dbReference>
<comment type="caution">
    <text evidence="2">The sequence shown here is derived from an EMBL/GenBank/DDBJ whole genome shotgun (WGS) entry which is preliminary data.</text>
</comment>
<accession>A0A8S4P284</accession>
<evidence type="ECO:0000259" key="1">
    <source>
        <dbReference type="Pfam" id="PF19423"/>
    </source>
</evidence>
<sequence>TEMTPCELLHTLRWTSRLSHLQFSSWAKDCLVKQGLTTQKAEALLASVVKKTNEVTYNVRLASNFINSQVGDIVFVGSEKILPTKELPGFHSIFILDCVVAKVQVELDQAFTKAMGDVDPHQV</sequence>
<feature type="domain" description="E3 ubiquitin-protein ligase UBR4 N-terminal" evidence="1">
    <location>
        <begin position="2"/>
        <end position="122"/>
    </location>
</feature>
<evidence type="ECO:0000313" key="3">
    <source>
        <dbReference type="Proteomes" id="UP000749559"/>
    </source>
</evidence>
<proteinExistence type="predicted"/>
<organism evidence="2 3">
    <name type="scientific">Owenia fusiformis</name>
    <name type="common">Polychaete worm</name>
    <dbReference type="NCBI Taxonomy" id="6347"/>
    <lineage>
        <taxon>Eukaryota</taxon>
        <taxon>Metazoa</taxon>
        <taxon>Spiralia</taxon>
        <taxon>Lophotrochozoa</taxon>
        <taxon>Annelida</taxon>
        <taxon>Polychaeta</taxon>
        <taxon>Sedentaria</taxon>
        <taxon>Canalipalpata</taxon>
        <taxon>Sabellida</taxon>
        <taxon>Oweniida</taxon>
        <taxon>Oweniidae</taxon>
        <taxon>Owenia</taxon>
    </lineage>
</organism>
<dbReference type="Proteomes" id="UP000749559">
    <property type="component" value="Unassembled WGS sequence"/>
</dbReference>
<reference evidence="2" key="1">
    <citation type="submission" date="2022-03" db="EMBL/GenBank/DDBJ databases">
        <authorList>
            <person name="Martin C."/>
        </authorList>
    </citation>
    <scope>NUCLEOTIDE SEQUENCE</scope>
</reference>
<evidence type="ECO:0000313" key="2">
    <source>
        <dbReference type="EMBL" id="CAH1787171.1"/>
    </source>
</evidence>
<dbReference type="AlphaFoldDB" id="A0A8S4P284"/>
<feature type="non-terminal residue" evidence="2">
    <location>
        <position position="1"/>
    </location>
</feature>
<protein>
    <recommendedName>
        <fullName evidence="1">E3 ubiquitin-protein ligase UBR4 N-terminal domain-containing protein</fullName>
    </recommendedName>
</protein>
<name>A0A8S4P284_OWEFU</name>
<dbReference type="InterPro" id="IPR045841">
    <property type="entry name" value="E3_UBR4_N"/>
</dbReference>
<feature type="non-terminal residue" evidence="2">
    <location>
        <position position="123"/>
    </location>
</feature>
<dbReference type="OrthoDB" id="30336at2759"/>
<gene>
    <name evidence="2" type="ORF">OFUS_LOCUS12928</name>
</gene>